<dbReference type="Proteomes" id="UP001163603">
    <property type="component" value="Chromosome 9"/>
</dbReference>
<protein>
    <submittedName>
        <fullName evidence="1">Uncharacterized protein</fullName>
    </submittedName>
</protein>
<keyword evidence="2" id="KW-1185">Reference proteome</keyword>
<evidence type="ECO:0000313" key="2">
    <source>
        <dbReference type="Proteomes" id="UP001163603"/>
    </source>
</evidence>
<evidence type="ECO:0000313" key="1">
    <source>
        <dbReference type="EMBL" id="KAJ0028723.1"/>
    </source>
</evidence>
<dbReference type="EMBL" id="CM047744">
    <property type="protein sequence ID" value="KAJ0028723.1"/>
    <property type="molecule type" value="Genomic_DNA"/>
</dbReference>
<organism evidence="1 2">
    <name type="scientific">Pistacia integerrima</name>
    <dbReference type="NCBI Taxonomy" id="434235"/>
    <lineage>
        <taxon>Eukaryota</taxon>
        <taxon>Viridiplantae</taxon>
        <taxon>Streptophyta</taxon>
        <taxon>Embryophyta</taxon>
        <taxon>Tracheophyta</taxon>
        <taxon>Spermatophyta</taxon>
        <taxon>Magnoliopsida</taxon>
        <taxon>eudicotyledons</taxon>
        <taxon>Gunneridae</taxon>
        <taxon>Pentapetalae</taxon>
        <taxon>rosids</taxon>
        <taxon>malvids</taxon>
        <taxon>Sapindales</taxon>
        <taxon>Anacardiaceae</taxon>
        <taxon>Pistacia</taxon>
    </lineage>
</organism>
<gene>
    <name evidence="1" type="ORF">Pint_34867</name>
</gene>
<proteinExistence type="predicted"/>
<comment type="caution">
    <text evidence="1">The sequence shown here is derived from an EMBL/GenBank/DDBJ whole genome shotgun (WGS) entry which is preliminary data.</text>
</comment>
<accession>A0ACC0Y3M3</accession>
<sequence>MEEKILNDELAKIQESVAAPPIMELARRWGSSVDGGITEEQEVMQSLRSALESLVASADLLRTTTARKVVEILNPVQNVRFLAAATQLQLRIRSWGLQREGEGQETQIE</sequence>
<reference evidence="2" key="1">
    <citation type="journal article" date="2023" name="G3 (Bethesda)">
        <title>Genome assembly and association tests identify interacting loci associated with vigor, precocity, and sex in interspecific pistachio rootstocks.</title>
        <authorList>
            <person name="Palmer W."/>
            <person name="Jacygrad E."/>
            <person name="Sagayaradj S."/>
            <person name="Cavanaugh K."/>
            <person name="Han R."/>
            <person name="Bertier L."/>
            <person name="Beede B."/>
            <person name="Kafkas S."/>
            <person name="Golino D."/>
            <person name="Preece J."/>
            <person name="Michelmore R."/>
        </authorList>
    </citation>
    <scope>NUCLEOTIDE SEQUENCE [LARGE SCALE GENOMIC DNA]</scope>
</reference>
<name>A0ACC0Y3M3_9ROSI</name>